<comment type="similarity">
    <text evidence="9">Belongs to the helicase family.</text>
</comment>
<name>A0A7S4ACZ3_9STRA</name>
<dbReference type="InterPro" id="IPR027417">
    <property type="entry name" value="P-loop_NTPase"/>
</dbReference>
<evidence type="ECO:0000256" key="9">
    <source>
        <dbReference type="RuleBase" id="RU363044"/>
    </source>
</evidence>
<evidence type="ECO:0000256" key="5">
    <source>
        <dbReference type="ARBA" id="ARBA00022840"/>
    </source>
</evidence>
<dbReference type="EC" id="5.6.2.3" evidence="9"/>
<protein>
    <recommendedName>
        <fullName evidence="9">ATP-dependent DNA helicase</fullName>
        <ecNumber evidence="9">5.6.2.3</ecNumber>
    </recommendedName>
</protein>
<evidence type="ECO:0000256" key="10">
    <source>
        <dbReference type="SAM" id="SignalP"/>
    </source>
</evidence>
<dbReference type="Pfam" id="PF21530">
    <property type="entry name" value="Pif1_2B_dom"/>
    <property type="match status" value="1"/>
</dbReference>
<dbReference type="Gene3D" id="3.40.50.300">
    <property type="entry name" value="P-loop containing nucleotide triphosphate hydrolases"/>
    <property type="match status" value="1"/>
</dbReference>
<keyword evidence="5 9" id="KW-0067">ATP-binding</keyword>
<gene>
    <name evidence="12" type="ORF">PAUS00366_LOCUS4236</name>
</gene>
<proteinExistence type="inferred from homology"/>
<evidence type="ECO:0000256" key="1">
    <source>
        <dbReference type="ARBA" id="ARBA00022741"/>
    </source>
</evidence>
<dbReference type="EMBL" id="HBIX01005323">
    <property type="protein sequence ID" value="CAE0711484.1"/>
    <property type="molecule type" value="Transcribed_RNA"/>
</dbReference>
<dbReference type="AlphaFoldDB" id="A0A7S4ACZ3"/>
<keyword evidence="1 9" id="KW-0547">Nucleotide-binding</keyword>
<comment type="catalytic activity">
    <reaction evidence="9">
        <text>ATP + H2O = ADP + phosphate + H(+)</text>
        <dbReference type="Rhea" id="RHEA:13065"/>
        <dbReference type="ChEBI" id="CHEBI:15377"/>
        <dbReference type="ChEBI" id="CHEBI:15378"/>
        <dbReference type="ChEBI" id="CHEBI:30616"/>
        <dbReference type="ChEBI" id="CHEBI:43474"/>
        <dbReference type="ChEBI" id="CHEBI:456216"/>
        <dbReference type="EC" id="5.6.2.3"/>
    </reaction>
</comment>
<dbReference type="Pfam" id="PF05970">
    <property type="entry name" value="PIF1"/>
    <property type="match status" value="1"/>
</dbReference>
<keyword evidence="6" id="KW-0238">DNA-binding</keyword>
<dbReference type="GO" id="GO:0005524">
    <property type="term" value="F:ATP binding"/>
    <property type="evidence" value="ECO:0007669"/>
    <property type="project" value="UniProtKB-KW"/>
</dbReference>
<evidence type="ECO:0000259" key="11">
    <source>
        <dbReference type="SMART" id="SM00382"/>
    </source>
</evidence>
<dbReference type="CDD" id="cd18037">
    <property type="entry name" value="DEXSc_Pif1_like"/>
    <property type="match status" value="1"/>
</dbReference>
<dbReference type="GO" id="GO:0016787">
    <property type="term" value="F:hydrolase activity"/>
    <property type="evidence" value="ECO:0007669"/>
    <property type="project" value="UniProtKB-KW"/>
</dbReference>
<dbReference type="GO" id="GO:0043139">
    <property type="term" value="F:5'-3' DNA helicase activity"/>
    <property type="evidence" value="ECO:0007669"/>
    <property type="project" value="UniProtKB-EC"/>
</dbReference>
<dbReference type="GO" id="GO:0000723">
    <property type="term" value="P:telomere maintenance"/>
    <property type="evidence" value="ECO:0007669"/>
    <property type="project" value="InterPro"/>
</dbReference>
<evidence type="ECO:0000256" key="6">
    <source>
        <dbReference type="ARBA" id="ARBA00023125"/>
    </source>
</evidence>
<evidence type="ECO:0000256" key="8">
    <source>
        <dbReference type="ARBA" id="ARBA00023235"/>
    </source>
</evidence>
<keyword evidence="7 9" id="KW-0234">DNA repair</keyword>
<keyword evidence="4 9" id="KW-0347">Helicase</keyword>
<dbReference type="InterPro" id="IPR010285">
    <property type="entry name" value="DNA_helicase_pif1-like_DEAD"/>
</dbReference>
<dbReference type="PANTHER" id="PTHR47642:SF5">
    <property type="entry name" value="ATP-DEPENDENT DNA HELICASE"/>
    <property type="match status" value="1"/>
</dbReference>
<dbReference type="CDD" id="cd18809">
    <property type="entry name" value="SF1_C_RecD"/>
    <property type="match status" value="1"/>
</dbReference>
<dbReference type="PANTHER" id="PTHR47642">
    <property type="entry name" value="ATP-DEPENDENT DNA HELICASE"/>
    <property type="match status" value="1"/>
</dbReference>
<evidence type="ECO:0000256" key="3">
    <source>
        <dbReference type="ARBA" id="ARBA00022801"/>
    </source>
</evidence>
<keyword evidence="10" id="KW-0732">Signal</keyword>
<comment type="cofactor">
    <cofactor evidence="9">
        <name>Mg(2+)</name>
        <dbReference type="ChEBI" id="CHEBI:18420"/>
    </cofactor>
</comment>
<dbReference type="GO" id="GO:0006281">
    <property type="term" value="P:DNA repair"/>
    <property type="evidence" value="ECO:0007669"/>
    <property type="project" value="UniProtKB-KW"/>
</dbReference>
<dbReference type="InterPro" id="IPR003593">
    <property type="entry name" value="AAA+_ATPase"/>
</dbReference>
<feature type="signal peptide" evidence="10">
    <location>
        <begin position="1"/>
        <end position="16"/>
    </location>
</feature>
<organism evidence="12">
    <name type="scientific">Pseudo-nitzschia australis</name>
    <dbReference type="NCBI Taxonomy" id="44445"/>
    <lineage>
        <taxon>Eukaryota</taxon>
        <taxon>Sar</taxon>
        <taxon>Stramenopiles</taxon>
        <taxon>Ochrophyta</taxon>
        <taxon>Bacillariophyta</taxon>
        <taxon>Bacillariophyceae</taxon>
        <taxon>Bacillariophycidae</taxon>
        <taxon>Bacillariales</taxon>
        <taxon>Bacillariaceae</taxon>
        <taxon>Pseudo-nitzschia</taxon>
    </lineage>
</organism>
<sequence length="613" mass="66775">MLLLLLLLLLLLSLLAMVYKLWTREDDARLWESRSTKSTAVLACEFDRSPGGIRSRLKHLQNPEHKAYQRLFGTTSTSTSAGAAAACAYDYACDASASSSGTIMLSTTNYYEEEAPPQVSATQQDFDSVLAQHGAYQSCVGATTTPKGLLPAPSNSFAGNSVSVRTAQGSSVQNSSNVTLNPEQQRTLQLSLTGRNMFLTGAAGVGKSFLLRHMVSILQSRCANGGDSVAVTASTGIAASHIAGVTLHSWAGIGIASGKDPAKLIQKVRNNRGASHRWRTTKTLVIDEISMIDGVLFEALDAIGKAVRGNSRQPFGGLQLILSGDFYQLPPVSLRYAGFVFSSNAWKNGNIIVAELTTVVRQEGDLKFVRILRELREGKCSSEVENILATCHVSRKKRSTDGIVPTKLYCTNKTVDSENNARLEGLPGMGQSFEAKDRFKGNYTRRVQTSLRQATDRKAPSVIRLKTGAQVMLLKNSPGWNLVNGSRGVVIGFDSNDERGKNTSYPIVRFTGGAIHTIEPFVVFQATTGGAMTREQLPIKLAWCLTVHKSQGMTLDRLELQLDDAFDYGQAYVALSRVQSLAGLWIKGKSVTQQMVKAHPDVIEFHRRHQHNF</sequence>
<evidence type="ECO:0000256" key="4">
    <source>
        <dbReference type="ARBA" id="ARBA00022806"/>
    </source>
</evidence>
<feature type="domain" description="AAA+ ATPase" evidence="11">
    <location>
        <begin position="193"/>
        <end position="366"/>
    </location>
</feature>
<evidence type="ECO:0000313" key="12">
    <source>
        <dbReference type="EMBL" id="CAE0711484.1"/>
    </source>
</evidence>
<dbReference type="SMART" id="SM00382">
    <property type="entry name" value="AAA"/>
    <property type="match status" value="1"/>
</dbReference>
<keyword evidence="2 9" id="KW-0227">DNA damage</keyword>
<feature type="chain" id="PRO_5030657846" description="ATP-dependent DNA helicase" evidence="10">
    <location>
        <begin position="17"/>
        <end position="613"/>
    </location>
</feature>
<dbReference type="SUPFAM" id="SSF52540">
    <property type="entry name" value="P-loop containing nucleoside triphosphate hydrolases"/>
    <property type="match status" value="2"/>
</dbReference>
<evidence type="ECO:0000256" key="2">
    <source>
        <dbReference type="ARBA" id="ARBA00022763"/>
    </source>
</evidence>
<keyword evidence="3 9" id="KW-0378">Hydrolase</keyword>
<reference evidence="12" key="1">
    <citation type="submission" date="2021-01" db="EMBL/GenBank/DDBJ databases">
        <authorList>
            <person name="Corre E."/>
            <person name="Pelletier E."/>
            <person name="Niang G."/>
            <person name="Scheremetjew M."/>
            <person name="Finn R."/>
            <person name="Kale V."/>
            <person name="Holt S."/>
            <person name="Cochrane G."/>
            <person name="Meng A."/>
            <person name="Brown T."/>
            <person name="Cohen L."/>
        </authorList>
    </citation>
    <scope>NUCLEOTIDE SEQUENCE</scope>
    <source>
        <strain evidence="12">10249 10 AB</strain>
    </source>
</reference>
<dbReference type="InterPro" id="IPR051055">
    <property type="entry name" value="PIF1_helicase"/>
</dbReference>
<keyword evidence="9" id="KW-0233">DNA recombination</keyword>
<evidence type="ECO:0000256" key="7">
    <source>
        <dbReference type="ARBA" id="ARBA00023204"/>
    </source>
</evidence>
<accession>A0A7S4ACZ3</accession>
<keyword evidence="8" id="KW-0413">Isomerase</keyword>
<dbReference type="GO" id="GO:0006310">
    <property type="term" value="P:DNA recombination"/>
    <property type="evidence" value="ECO:0007669"/>
    <property type="project" value="UniProtKB-KW"/>
</dbReference>
<dbReference type="InterPro" id="IPR049163">
    <property type="entry name" value="Pif1-like_2B_dom"/>
</dbReference>